<organism evidence="2 3">
    <name type="scientific">Popillia japonica</name>
    <name type="common">Japanese beetle</name>
    <dbReference type="NCBI Taxonomy" id="7064"/>
    <lineage>
        <taxon>Eukaryota</taxon>
        <taxon>Metazoa</taxon>
        <taxon>Ecdysozoa</taxon>
        <taxon>Arthropoda</taxon>
        <taxon>Hexapoda</taxon>
        <taxon>Insecta</taxon>
        <taxon>Pterygota</taxon>
        <taxon>Neoptera</taxon>
        <taxon>Endopterygota</taxon>
        <taxon>Coleoptera</taxon>
        <taxon>Polyphaga</taxon>
        <taxon>Scarabaeiformia</taxon>
        <taxon>Scarabaeidae</taxon>
        <taxon>Rutelinae</taxon>
        <taxon>Popillia</taxon>
    </lineage>
</organism>
<evidence type="ECO:0000313" key="2">
    <source>
        <dbReference type="EMBL" id="KAK9708137.1"/>
    </source>
</evidence>
<comment type="caution">
    <text evidence="2">The sequence shown here is derived from an EMBL/GenBank/DDBJ whole genome shotgun (WGS) entry which is preliminary data.</text>
</comment>
<proteinExistence type="predicted"/>
<name>A0AAW1JUY2_POPJA</name>
<sequence length="80" mass="9234">MRTNKESGRQDENLNQKKGSDRCGIEPPKEMEIIAELNKLINNKSADEIRAEVLKFDGEGLKQRIINNVWENEQMSLAYN</sequence>
<feature type="region of interest" description="Disordered" evidence="1">
    <location>
        <begin position="1"/>
        <end position="26"/>
    </location>
</feature>
<dbReference type="EMBL" id="JASPKY010000335">
    <property type="protein sequence ID" value="KAK9708137.1"/>
    <property type="molecule type" value="Genomic_DNA"/>
</dbReference>
<evidence type="ECO:0000256" key="1">
    <source>
        <dbReference type="SAM" id="MobiDB-lite"/>
    </source>
</evidence>
<protein>
    <submittedName>
        <fullName evidence="2">Uncharacterized protein</fullName>
    </submittedName>
</protein>
<evidence type="ECO:0000313" key="3">
    <source>
        <dbReference type="Proteomes" id="UP001458880"/>
    </source>
</evidence>
<accession>A0AAW1JUY2</accession>
<reference evidence="2 3" key="1">
    <citation type="journal article" date="2024" name="BMC Genomics">
        <title>De novo assembly and annotation of Popillia japonica's genome with initial clues to its potential as an invasive pest.</title>
        <authorList>
            <person name="Cucini C."/>
            <person name="Boschi S."/>
            <person name="Funari R."/>
            <person name="Cardaioli E."/>
            <person name="Iannotti N."/>
            <person name="Marturano G."/>
            <person name="Paoli F."/>
            <person name="Bruttini M."/>
            <person name="Carapelli A."/>
            <person name="Frati F."/>
            <person name="Nardi F."/>
        </authorList>
    </citation>
    <scope>NUCLEOTIDE SEQUENCE [LARGE SCALE GENOMIC DNA]</scope>
    <source>
        <strain evidence="2">DMR45628</strain>
    </source>
</reference>
<gene>
    <name evidence="2" type="ORF">QE152_g27363</name>
</gene>
<dbReference type="AlphaFoldDB" id="A0AAW1JUY2"/>
<dbReference type="Proteomes" id="UP001458880">
    <property type="component" value="Unassembled WGS sequence"/>
</dbReference>
<keyword evidence="3" id="KW-1185">Reference proteome</keyword>